<dbReference type="HOGENOM" id="CLU_957256_0_0_1"/>
<keyword evidence="3" id="KW-1185">Reference proteome</keyword>
<gene>
    <name evidence="1" type="ORF">CAPTEDRAFT_203875</name>
</gene>
<dbReference type="AlphaFoldDB" id="R7UV67"/>
<reference evidence="3" key="1">
    <citation type="submission" date="2012-12" db="EMBL/GenBank/DDBJ databases">
        <authorList>
            <person name="Hellsten U."/>
            <person name="Grimwood J."/>
            <person name="Chapman J.A."/>
            <person name="Shapiro H."/>
            <person name="Aerts A."/>
            <person name="Otillar R.P."/>
            <person name="Terry A.Y."/>
            <person name="Boore J.L."/>
            <person name="Simakov O."/>
            <person name="Marletaz F."/>
            <person name="Cho S.-J."/>
            <person name="Edsinger-Gonzales E."/>
            <person name="Havlak P."/>
            <person name="Kuo D.-H."/>
            <person name="Larsson T."/>
            <person name="Lv J."/>
            <person name="Arendt D."/>
            <person name="Savage R."/>
            <person name="Osoegawa K."/>
            <person name="de Jong P."/>
            <person name="Lindberg D.R."/>
            <person name="Seaver E.C."/>
            <person name="Weisblat D.A."/>
            <person name="Putnam N.H."/>
            <person name="Grigoriev I.V."/>
            <person name="Rokhsar D.S."/>
        </authorList>
    </citation>
    <scope>NUCLEOTIDE SEQUENCE</scope>
    <source>
        <strain evidence="3">I ESC-2004</strain>
    </source>
</reference>
<dbReference type="EMBL" id="AMQN01006927">
    <property type="status" value="NOT_ANNOTATED_CDS"/>
    <property type="molecule type" value="Genomic_DNA"/>
</dbReference>
<evidence type="ECO:0000313" key="2">
    <source>
        <dbReference type="EnsemblMetazoa" id="CapteP203875"/>
    </source>
</evidence>
<sequence>MLRTLIQFENKKGGTCKHQLMTTPFIDFISNAIDVNAMWDIWSWAVSQRVSLSNACPKGVIQTNDERQQTSKRERIFALRTEHTSACLTGYLQAKHRSILKAMTISDAVVDAPTSKPETDQGSMSYGTKCGPPNEFGFMLTIGGLTIYFGMQWCEAGISCISQNLTIAIDLVPCFPLSDYVELHRFFWPVNLDFTKCKRYAMFRRVSSHGVPQGHVDLSYSECEEVLMNWLPKTAKEAYIIAKATRLHAYDIPSLYQLKKSLLVSYATLWHVTYINKVSIREWVRSITKYK</sequence>
<reference evidence="2" key="3">
    <citation type="submission" date="2015-06" db="UniProtKB">
        <authorList>
            <consortium name="EnsemblMetazoa"/>
        </authorList>
    </citation>
    <scope>IDENTIFICATION</scope>
</reference>
<reference evidence="1 3" key="2">
    <citation type="journal article" date="2013" name="Nature">
        <title>Insights into bilaterian evolution from three spiralian genomes.</title>
        <authorList>
            <person name="Simakov O."/>
            <person name="Marletaz F."/>
            <person name="Cho S.J."/>
            <person name="Edsinger-Gonzales E."/>
            <person name="Havlak P."/>
            <person name="Hellsten U."/>
            <person name="Kuo D.H."/>
            <person name="Larsson T."/>
            <person name="Lv J."/>
            <person name="Arendt D."/>
            <person name="Savage R."/>
            <person name="Osoegawa K."/>
            <person name="de Jong P."/>
            <person name="Grimwood J."/>
            <person name="Chapman J.A."/>
            <person name="Shapiro H."/>
            <person name="Aerts A."/>
            <person name="Otillar R.P."/>
            <person name="Terry A.Y."/>
            <person name="Boore J.L."/>
            <person name="Grigoriev I.V."/>
            <person name="Lindberg D.R."/>
            <person name="Seaver E.C."/>
            <person name="Weisblat D.A."/>
            <person name="Putnam N.H."/>
            <person name="Rokhsar D.S."/>
        </authorList>
    </citation>
    <scope>NUCLEOTIDE SEQUENCE</scope>
    <source>
        <strain evidence="1 3">I ESC-2004</strain>
    </source>
</reference>
<organism evidence="1">
    <name type="scientific">Capitella teleta</name>
    <name type="common">Polychaete worm</name>
    <dbReference type="NCBI Taxonomy" id="283909"/>
    <lineage>
        <taxon>Eukaryota</taxon>
        <taxon>Metazoa</taxon>
        <taxon>Spiralia</taxon>
        <taxon>Lophotrochozoa</taxon>
        <taxon>Annelida</taxon>
        <taxon>Polychaeta</taxon>
        <taxon>Sedentaria</taxon>
        <taxon>Scolecida</taxon>
        <taxon>Capitellidae</taxon>
        <taxon>Capitella</taxon>
    </lineage>
</organism>
<proteinExistence type="predicted"/>
<evidence type="ECO:0000313" key="1">
    <source>
        <dbReference type="EMBL" id="ELU07847.1"/>
    </source>
</evidence>
<evidence type="ECO:0000313" key="3">
    <source>
        <dbReference type="Proteomes" id="UP000014760"/>
    </source>
</evidence>
<dbReference type="EnsemblMetazoa" id="CapteT203875">
    <property type="protein sequence ID" value="CapteP203875"/>
    <property type="gene ID" value="CapteG203875"/>
</dbReference>
<dbReference type="Proteomes" id="UP000014760">
    <property type="component" value="Unassembled WGS sequence"/>
</dbReference>
<accession>R7UV67</accession>
<protein>
    <submittedName>
        <fullName evidence="1 2">Uncharacterized protein</fullName>
    </submittedName>
</protein>
<dbReference type="EMBL" id="KB299568">
    <property type="protein sequence ID" value="ELU07847.1"/>
    <property type="molecule type" value="Genomic_DNA"/>
</dbReference>
<name>R7UV67_CAPTE</name>